<dbReference type="AlphaFoldDB" id="A0A6L2Q8N8"/>
<evidence type="ECO:0000256" key="3">
    <source>
        <dbReference type="ARBA" id="ARBA00012099"/>
    </source>
</evidence>
<dbReference type="FunFam" id="3.30.420.40:FF:000177">
    <property type="entry name" value="Glycerol kinase"/>
    <property type="match status" value="1"/>
</dbReference>
<evidence type="ECO:0000259" key="14">
    <source>
        <dbReference type="Pfam" id="PF02782"/>
    </source>
</evidence>
<dbReference type="EMBL" id="BLKM01001294">
    <property type="protein sequence ID" value="GFG39932.1"/>
    <property type="molecule type" value="Genomic_DNA"/>
</dbReference>
<evidence type="ECO:0000256" key="6">
    <source>
        <dbReference type="ARBA" id="ARBA00022777"/>
    </source>
</evidence>
<evidence type="ECO:0000256" key="11">
    <source>
        <dbReference type="ARBA" id="ARBA00071571"/>
    </source>
</evidence>
<dbReference type="InterPro" id="IPR000577">
    <property type="entry name" value="Carb_kinase_FGGY"/>
</dbReference>
<dbReference type="CDD" id="cd07792">
    <property type="entry name" value="ASKHA_NBD_FGGY_GK1-3-like"/>
    <property type="match status" value="1"/>
</dbReference>
<accession>A0A6L2Q8N8</accession>
<evidence type="ECO:0000256" key="4">
    <source>
        <dbReference type="ARBA" id="ARBA00022679"/>
    </source>
</evidence>
<dbReference type="Pfam" id="PF00370">
    <property type="entry name" value="FGGY_N"/>
    <property type="match status" value="1"/>
</dbReference>
<dbReference type="GO" id="GO:0046167">
    <property type="term" value="P:glycerol-3-phosphate biosynthetic process"/>
    <property type="evidence" value="ECO:0007669"/>
    <property type="project" value="TreeGrafter"/>
</dbReference>
<dbReference type="PANTHER" id="PTHR10196">
    <property type="entry name" value="SUGAR KINASE"/>
    <property type="match status" value="1"/>
</dbReference>
<dbReference type="Gene3D" id="3.30.420.40">
    <property type="match status" value="2"/>
</dbReference>
<feature type="domain" description="Carbohydrate kinase FGGY N-terminal" evidence="13">
    <location>
        <begin position="12"/>
        <end position="266"/>
    </location>
</feature>
<evidence type="ECO:0000256" key="8">
    <source>
        <dbReference type="ARBA" id="ARBA00022840"/>
    </source>
</evidence>
<keyword evidence="5" id="KW-0547">Nucleotide-binding</keyword>
<dbReference type="EC" id="2.7.1.30" evidence="3"/>
<keyword evidence="6 12" id="KW-0418">Kinase</keyword>
<dbReference type="InterPro" id="IPR042018">
    <property type="entry name" value="GK1-3_metazoan-type"/>
</dbReference>
<feature type="domain" description="Carbohydrate kinase FGGY C-terminal" evidence="14">
    <location>
        <begin position="276"/>
        <end position="466"/>
    </location>
</feature>
<dbReference type="NCBIfam" id="TIGR01311">
    <property type="entry name" value="glycerol_kin"/>
    <property type="match status" value="1"/>
</dbReference>
<evidence type="ECO:0000256" key="5">
    <source>
        <dbReference type="ARBA" id="ARBA00022741"/>
    </source>
</evidence>
<dbReference type="Pfam" id="PF02782">
    <property type="entry name" value="FGGY_C"/>
    <property type="match status" value="1"/>
</dbReference>
<keyword evidence="8" id="KW-0067">ATP-binding</keyword>
<dbReference type="PROSITE" id="PS00933">
    <property type="entry name" value="FGGY_KINASES_1"/>
    <property type="match status" value="1"/>
</dbReference>
<sequence length="521" mass="56640">MPVVTGKYGPLVGAIDEGTSSARFLIFAAHTRQVVASHQIQISNAYPQEGWVEQDPKEILTAVQQCIEKAVEKLQADGVEPSDIVAVGITNQRETTVVWDARTGEPLHNAIVWLDARTTSTVDEILETVPNKSLNYLKPLCGLPISPYFSALKLHWLMENVPRVRQAIDEKHCCFGTVDTWLIWNLTGGKDGGIHITDVTNASRTMLMNIETLQWDPLLCRFFKIPMDLLPEIRSSSEVYGSVADGVLKGIPISGCLGDQQSALLGQMCFKQGQAKSTYGTGCFLLYNTGTAVIESTHGLVTTVAYQMGKKAAPVYALEGSVAVAGAALSWLKDNISLVQNVSEIEPIATQTGSNGDVYFVPAFSGLYAPYWQQDARGVICGITDETTKGHIIRAALEAVCFQIRDILEAMSKDCGLQLTRLQVDGGMTANNLLMQTQADLVGIPVMRPVMAETTALGAAMAAGSAEGIEVWDLNNIQPVACDIFNPLITEDERDARYSKWKMAVERSFGWEASEVGCGDR</sequence>
<proteinExistence type="inferred from homology"/>
<evidence type="ECO:0000259" key="13">
    <source>
        <dbReference type="Pfam" id="PF00370"/>
    </source>
</evidence>
<dbReference type="OrthoDB" id="5422795at2759"/>
<dbReference type="InterPro" id="IPR018484">
    <property type="entry name" value="FGGY_N"/>
</dbReference>
<dbReference type="GO" id="GO:0005739">
    <property type="term" value="C:mitochondrion"/>
    <property type="evidence" value="ECO:0007669"/>
    <property type="project" value="TreeGrafter"/>
</dbReference>
<dbReference type="InParanoid" id="A0A6L2Q8N8"/>
<dbReference type="UniPathway" id="UPA00618">
    <property type="reaction ID" value="UER00672"/>
</dbReference>
<comment type="pathway">
    <text evidence="1">Polyol metabolism; glycerol degradation via glycerol kinase pathway; sn-glycerol 3-phosphate from glycerol: step 1/1.</text>
</comment>
<dbReference type="GO" id="GO:0006641">
    <property type="term" value="P:triglyceride metabolic process"/>
    <property type="evidence" value="ECO:0007669"/>
    <property type="project" value="TreeGrafter"/>
</dbReference>
<dbReference type="PROSITE" id="PS00445">
    <property type="entry name" value="FGGY_KINASES_2"/>
    <property type="match status" value="1"/>
</dbReference>
<dbReference type="GO" id="GO:0005524">
    <property type="term" value="F:ATP binding"/>
    <property type="evidence" value="ECO:0007669"/>
    <property type="project" value="UniProtKB-KW"/>
</dbReference>
<evidence type="ECO:0000256" key="10">
    <source>
        <dbReference type="ARBA" id="ARBA00052101"/>
    </source>
</evidence>
<evidence type="ECO:0000256" key="12">
    <source>
        <dbReference type="RuleBase" id="RU003733"/>
    </source>
</evidence>
<evidence type="ECO:0000256" key="1">
    <source>
        <dbReference type="ARBA" id="ARBA00005190"/>
    </source>
</evidence>
<protein>
    <recommendedName>
        <fullName evidence="11">Probable glycerol kinase</fullName>
        <ecNumber evidence="3">2.7.1.30</ecNumber>
    </recommendedName>
    <alternativeName>
        <fullName evidence="9">ATP:glycerol 3-phosphotransferase</fullName>
    </alternativeName>
</protein>
<evidence type="ECO:0000256" key="7">
    <source>
        <dbReference type="ARBA" id="ARBA00022798"/>
    </source>
</evidence>
<dbReference type="NCBIfam" id="NF000756">
    <property type="entry name" value="PRK00047.1"/>
    <property type="match status" value="1"/>
</dbReference>
<dbReference type="InterPro" id="IPR018485">
    <property type="entry name" value="FGGY_C"/>
</dbReference>
<comment type="similarity">
    <text evidence="2 12">Belongs to the FGGY kinase family.</text>
</comment>
<dbReference type="PIRSF" id="PIRSF000538">
    <property type="entry name" value="GlpK"/>
    <property type="match status" value="1"/>
</dbReference>
<dbReference type="GO" id="GO:0004370">
    <property type="term" value="F:glycerol kinase activity"/>
    <property type="evidence" value="ECO:0007669"/>
    <property type="project" value="UniProtKB-EC"/>
</dbReference>
<dbReference type="PANTHER" id="PTHR10196:SF69">
    <property type="entry name" value="GLYCEROL KINASE"/>
    <property type="match status" value="1"/>
</dbReference>
<comment type="caution">
    <text evidence="15">The sequence shown here is derived from an EMBL/GenBank/DDBJ whole genome shotgun (WGS) entry which is preliminary data.</text>
</comment>
<dbReference type="InterPro" id="IPR043129">
    <property type="entry name" value="ATPase_NBD"/>
</dbReference>
<evidence type="ECO:0000313" key="16">
    <source>
        <dbReference type="Proteomes" id="UP000502823"/>
    </source>
</evidence>
<name>A0A6L2Q8N8_COPFO</name>
<keyword evidence="4 12" id="KW-0808">Transferase</keyword>
<dbReference type="InterPro" id="IPR018483">
    <property type="entry name" value="Carb_kinase_FGGY_CS"/>
</dbReference>
<dbReference type="GO" id="GO:0019563">
    <property type="term" value="P:glycerol catabolic process"/>
    <property type="evidence" value="ECO:0007669"/>
    <property type="project" value="UniProtKB-UniPathway"/>
</dbReference>
<evidence type="ECO:0000256" key="9">
    <source>
        <dbReference type="ARBA" id="ARBA00043149"/>
    </source>
</evidence>
<organism evidence="15 16">
    <name type="scientific">Coptotermes formosanus</name>
    <name type="common">Formosan subterranean termite</name>
    <dbReference type="NCBI Taxonomy" id="36987"/>
    <lineage>
        <taxon>Eukaryota</taxon>
        <taxon>Metazoa</taxon>
        <taxon>Ecdysozoa</taxon>
        <taxon>Arthropoda</taxon>
        <taxon>Hexapoda</taxon>
        <taxon>Insecta</taxon>
        <taxon>Pterygota</taxon>
        <taxon>Neoptera</taxon>
        <taxon>Polyneoptera</taxon>
        <taxon>Dictyoptera</taxon>
        <taxon>Blattodea</taxon>
        <taxon>Blattoidea</taxon>
        <taxon>Termitoidae</taxon>
        <taxon>Rhinotermitidae</taxon>
        <taxon>Coptotermes</taxon>
    </lineage>
</organism>
<dbReference type="SUPFAM" id="SSF53067">
    <property type="entry name" value="Actin-like ATPase domain"/>
    <property type="match status" value="2"/>
</dbReference>
<keyword evidence="16" id="KW-1185">Reference proteome</keyword>
<dbReference type="Proteomes" id="UP000502823">
    <property type="component" value="Unassembled WGS sequence"/>
</dbReference>
<evidence type="ECO:0000256" key="2">
    <source>
        <dbReference type="ARBA" id="ARBA00009156"/>
    </source>
</evidence>
<dbReference type="FunCoup" id="A0A6L2Q8N8">
    <property type="interactions" value="427"/>
</dbReference>
<gene>
    <name evidence="15" type="ORF">Cfor_08989</name>
</gene>
<dbReference type="FunFam" id="3.30.420.40:FF:000108">
    <property type="entry name" value="Glycerol kinase, glycosomal"/>
    <property type="match status" value="1"/>
</dbReference>
<keyword evidence="7" id="KW-0319">Glycerol metabolism</keyword>
<evidence type="ECO:0000313" key="15">
    <source>
        <dbReference type="EMBL" id="GFG39932.1"/>
    </source>
</evidence>
<comment type="catalytic activity">
    <reaction evidence="10">
        <text>glycerol + ATP = sn-glycerol 3-phosphate + ADP + H(+)</text>
        <dbReference type="Rhea" id="RHEA:21644"/>
        <dbReference type="ChEBI" id="CHEBI:15378"/>
        <dbReference type="ChEBI" id="CHEBI:17754"/>
        <dbReference type="ChEBI" id="CHEBI:30616"/>
        <dbReference type="ChEBI" id="CHEBI:57597"/>
        <dbReference type="ChEBI" id="CHEBI:456216"/>
        <dbReference type="EC" id="2.7.1.30"/>
    </reaction>
</comment>
<reference evidence="16" key="1">
    <citation type="submission" date="2020-01" db="EMBL/GenBank/DDBJ databases">
        <title>Draft genome sequence of the Termite Coptotermes fromosanus.</title>
        <authorList>
            <person name="Itakura S."/>
            <person name="Yosikawa Y."/>
            <person name="Umezawa K."/>
        </authorList>
    </citation>
    <scope>NUCLEOTIDE SEQUENCE [LARGE SCALE GENOMIC DNA]</scope>
</reference>
<dbReference type="InterPro" id="IPR005999">
    <property type="entry name" value="Glycerol_kin"/>
</dbReference>